<evidence type="ECO:0000256" key="2">
    <source>
        <dbReference type="SAM" id="SignalP"/>
    </source>
</evidence>
<evidence type="ECO:0000313" key="3">
    <source>
        <dbReference type="EMBL" id="NVO32663.1"/>
    </source>
</evidence>
<evidence type="ECO:0000256" key="1">
    <source>
        <dbReference type="SAM" id="MobiDB-lite"/>
    </source>
</evidence>
<feature type="chain" id="PRO_5031225151" evidence="2">
    <location>
        <begin position="24"/>
        <end position="113"/>
    </location>
</feature>
<sequence length="113" mass="11606">MPVVRVLLVLFSGLLLAAPTVQAQQTTGAGSIESKSAASPPTRRERVLTLHLPLPPLLARLGEAAGLLEGPAKKTRRNAAAVPTPANPVLVLTLPLPKIFSTQVADAPAPAAP</sequence>
<accession>A0A7Y7PRF2</accession>
<keyword evidence="4" id="KW-1185">Reference proteome</keyword>
<dbReference type="AlphaFoldDB" id="A0A7Y7PRF2"/>
<feature type="region of interest" description="Disordered" evidence="1">
    <location>
        <begin position="22"/>
        <end position="44"/>
    </location>
</feature>
<keyword evidence="2" id="KW-0732">Signal</keyword>
<comment type="caution">
    <text evidence="3">The sequence shown here is derived from an EMBL/GenBank/DDBJ whole genome shotgun (WGS) entry which is preliminary data.</text>
</comment>
<reference evidence="3 4" key="1">
    <citation type="submission" date="2020-05" db="EMBL/GenBank/DDBJ databases">
        <title>Hymenobacter terrestris sp. nov. and Hymenobacter lapidiphilus sp. nov., isolated from regoliths in Antarctica.</title>
        <authorList>
            <person name="Sedlacek I."/>
            <person name="Pantucek R."/>
            <person name="Zeman M."/>
            <person name="Holochova P."/>
            <person name="Kralova S."/>
            <person name="Stankova E."/>
            <person name="Sedo O."/>
            <person name="Micenkova L."/>
            <person name="Svec P."/>
            <person name="Gupta V."/>
            <person name="Sood U."/>
            <person name="Korpole U.S."/>
            <person name="Lal R."/>
        </authorList>
    </citation>
    <scope>NUCLEOTIDE SEQUENCE [LARGE SCALE GENOMIC DNA]</scope>
    <source>
        <strain evidence="3 4">P5342</strain>
    </source>
</reference>
<protein>
    <submittedName>
        <fullName evidence="3">Uncharacterized protein</fullName>
    </submittedName>
</protein>
<evidence type="ECO:0000313" key="4">
    <source>
        <dbReference type="Proteomes" id="UP000565521"/>
    </source>
</evidence>
<feature type="compositionally biased region" description="Polar residues" evidence="1">
    <location>
        <begin position="22"/>
        <end position="39"/>
    </location>
</feature>
<name>A0A7Y7PRF2_9BACT</name>
<proteinExistence type="predicted"/>
<gene>
    <name evidence="3" type="ORF">HW554_15720</name>
</gene>
<feature type="signal peptide" evidence="2">
    <location>
        <begin position="1"/>
        <end position="23"/>
    </location>
</feature>
<dbReference type="Proteomes" id="UP000565521">
    <property type="component" value="Unassembled WGS sequence"/>
</dbReference>
<dbReference type="RefSeq" id="WP_176909532.1">
    <property type="nucleotide sequence ID" value="NZ_JABKAU010000034.1"/>
</dbReference>
<dbReference type="EMBL" id="JABKAU010000034">
    <property type="protein sequence ID" value="NVO32663.1"/>
    <property type="molecule type" value="Genomic_DNA"/>
</dbReference>
<organism evidence="3 4">
    <name type="scientific">Hymenobacter lapidiphilus</name>
    <dbReference type="NCBI Taxonomy" id="2608003"/>
    <lineage>
        <taxon>Bacteria</taxon>
        <taxon>Pseudomonadati</taxon>
        <taxon>Bacteroidota</taxon>
        <taxon>Cytophagia</taxon>
        <taxon>Cytophagales</taxon>
        <taxon>Hymenobacteraceae</taxon>
        <taxon>Hymenobacter</taxon>
    </lineage>
</organism>